<reference evidence="1 2" key="1">
    <citation type="submission" date="2024-09" db="EMBL/GenBank/DDBJ databases">
        <authorList>
            <person name="D'Angelo T."/>
        </authorList>
    </citation>
    <scope>NUCLEOTIDE SEQUENCE [LARGE SCALE GENOMIC DNA]</scope>
    <source>
        <strain evidence="1">SAG AM-320-E07</strain>
    </source>
</reference>
<gene>
    <name evidence="1" type="ORF">ACFL6M_06185</name>
</gene>
<organism evidence="1 2">
    <name type="scientific">Eiseniibacteriota bacterium</name>
    <dbReference type="NCBI Taxonomy" id="2212470"/>
    <lineage>
        <taxon>Bacteria</taxon>
        <taxon>Candidatus Eiseniibacteriota</taxon>
    </lineage>
</organism>
<keyword evidence="2" id="KW-1185">Reference proteome</keyword>
<sequence length="71" mass="7284">FDDGTRTRQTCNCSGRVLHSGADLSCACTLSAAASCSLALCPRKREGGFLGVTGGSRDLFVGPTAFCCPPI</sequence>
<evidence type="ECO:0000313" key="2">
    <source>
        <dbReference type="Proteomes" id="UP001593833"/>
    </source>
</evidence>
<comment type="caution">
    <text evidence="1">The sequence shown here is derived from an EMBL/GenBank/DDBJ whole genome shotgun (WGS) entry which is preliminary data.</text>
</comment>
<name>A0ABV6YLF7_UNCEI</name>
<evidence type="ECO:0000313" key="1">
    <source>
        <dbReference type="EMBL" id="MFC1573171.1"/>
    </source>
</evidence>
<feature type="non-terminal residue" evidence="1">
    <location>
        <position position="1"/>
    </location>
</feature>
<proteinExistence type="predicted"/>
<dbReference type="Proteomes" id="UP001593833">
    <property type="component" value="Unassembled WGS sequence"/>
</dbReference>
<dbReference type="EMBL" id="JBHPKH010000089">
    <property type="protein sequence ID" value="MFC1573171.1"/>
    <property type="molecule type" value="Genomic_DNA"/>
</dbReference>
<accession>A0ABV6YLF7</accession>
<protein>
    <submittedName>
        <fullName evidence="1">Uncharacterized protein</fullName>
    </submittedName>
</protein>